<dbReference type="Pfam" id="PF00072">
    <property type="entry name" value="Response_reg"/>
    <property type="match status" value="1"/>
</dbReference>
<dbReference type="InterPro" id="IPR000700">
    <property type="entry name" value="PAS-assoc_C"/>
</dbReference>
<dbReference type="GO" id="GO:0000155">
    <property type="term" value="F:phosphorelay sensor kinase activity"/>
    <property type="evidence" value="ECO:0007669"/>
    <property type="project" value="InterPro"/>
</dbReference>
<dbReference type="InterPro" id="IPR001789">
    <property type="entry name" value="Sig_transdc_resp-reg_receiver"/>
</dbReference>
<dbReference type="HOGENOM" id="CLU_000445_114_15_0"/>
<dbReference type="STRING" id="886293.Sinac_1663"/>
<evidence type="ECO:0000256" key="1">
    <source>
        <dbReference type="ARBA" id="ARBA00000085"/>
    </source>
</evidence>
<dbReference type="Pfam" id="PF13426">
    <property type="entry name" value="PAS_9"/>
    <property type="match status" value="1"/>
</dbReference>
<dbReference type="Gene3D" id="3.40.50.2300">
    <property type="match status" value="1"/>
</dbReference>
<evidence type="ECO:0000256" key="3">
    <source>
        <dbReference type="ARBA" id="ARBA00022553"/>
    </source>
</evidence>
<sequence>MTSIEPDGLPASVTGDQLLDLLPAAVYTTDRDGRLTLFNQAAVELWGRRPEIGKDLWCGSFRIFRTDGTPLPHDQCPMAVTLREGRSVRGEEIVVQRPDGLRFHILPYPELLRDQSGAIVGAINMLVDVTDRKRADMDRIHLAAIVESSDDAIVSKTLEGVITSWNKAAERIFGYTAQEIIGKPIALLIPPGQANDLAHILGQVRRGERVDHYQTKRRAKDGRIIDVSLTVSPVLDTTGNIVGASKVARDITAQKHIETALATSEEQLREANRRKDEFLAMLAHELRNPLSAISSAVQVARKSVLDEPLAWSTEVIERQSKHLTRLIDDLLDVSRITQGKIQLRNEVVHIGPILNSAVEVVRPLMEERKHELNVSFRPGPLRVHADPVRLEQIGVNLLTNAAKYTTTGGRIWLTAEQMGDDIVIRVRDSGVGIPPEKLTQIFDLFVQDDRSLARSEGGLGIGLTLVKSLVEMQQGTISASSDGRGKGSEFTVRLPAVTSATGETAKAKPAIGTGGPASRILIVDDNADTAKGLARLLRLLGHDIRTANDGPEAIAVVQSYRPDIVLLDIGLPGMDGYEVARRLRNDETGSDCVIVAISGYGQEDDRRRGREAGFDFHLVKPVDPDALLTLLARN</sequence>
<dbReference type="PROSITE" id="PS50109">
    <property type="entry name" value="HIS_KIN"/>
    <property type="match status" value="1"/>
</dbReference>
<organism evidence="14 15">
    <name type="scientific">Singulisphaera acidiphila (strain ATCC BAA-1392 / DSM 18658 / VKM B-2454 / MOB10)</name>
    <dbReference type="NCBI Taxonomy" id="886293"/>
    <lineage>
        <taxon>Bacteria</taxon>
        <taxon>Pseudomonadati</taxon>
        <taxon>Planctomycetota</taxon>
        <taxon>Planctomycetia</taxon>
        <taxon>Isosphaerales</taxon>
        <taxon>Isosphaeraceae</taxon>
        <taxon>Singulisphaera</taxon>
    </lineage>
</organism>
<dbReference type="InterPro" id="IPR003594">
    <property type="entry name" value="HATPase_dom"/>
</dbReference>
<dbReference type="Gene3D" id="1.10.287.130">
    <property type="match status" value="1"/>
</dbReference>
<protein>
    <recommendedName>
        <fullName evidence="2">histidine kinase</fullName>
        <ecNumber evidence="2">2.7.13.3</ecNumber>
    </recommendedName>
</protein>
<evidence type="ECO:0000313" key="14">
    <source>
        <dbReference type="EMBL" id="AGA26041.1"/>
    </source>
</evidence>
<dbReference type="NCBIfam" id="TIGR00229">
    <property type="entry name" value="sensory_box"/>
    <property type="match status" value="2"/>
</dbReference>
<keyword evidence="5" id="KW-0418">Kinase</keyword>
<keyword evidence="15" id="KW-1185">Reference proteome</keyword>
<evidence type="ECO:0000259" key="10">
    <source>
        <dbReference type="PROSITE" id="PS50109"/>
    </source>
</evidence>
<dbReference type="SMART" id="SM00448">
    <property type="entry name" value="REC"/>
    <property type="match status" value="1"/>
</dbReference>
<evidence type="ECO:0000313" key="15">
    <source>
        <dbReference type="Proteomes" id="UP000010798"/>
    </source>
</evidence>
<evidence type="ECO:0000256" key="8">
    <source>
        <dbReference type="PROSITE-ProRule" id="PRU00169"/>
    </source>
</evidence>
<dbReference type="InterPro" id="IPR035965">
    <property type="entry name" value="PAS-like_dom_sf"/>
</dbReference>
<dbReference type="SMART" id="SM00388">
    <property type="entry name" value="HisKA"/>
    <property type="match status" value="1"/>
</dbReference>
<feature type="domain" description="Response regulatory" evidence="11">
    <location>
        <begin position="519"/>
        <end position="634"/>
    </location>
</feature>
<feature type="domain" description="PAS" evidence="12">
    <location>
        <begin position="138"/>
        <end position="208"/>
    </location>
</feature>
<gene>
    <name evidence="14" type="ordered locus">Sinac_1663</name>
</gene>
<evidence type="ECO:0000256" key="9">
    <source>
        <dbReference type="SAM" id="Coils"/>
    </source>
</evidence>
<evidence type="ECO:0000256" key="4">
    <source>
        <dbReference type="ARBA" id="ARBA00022679"/>
    </source>
</evidence>
<evidence type="ECO:0000256" key="7">
    <source>
        <dbReference type="ARBA" id="ARBA00023136"/>
    </source>
</evidence>
<dbReference type="Pfam" id="PF02518">
    <property type="entry name" value="HATPase_c"/>
    <property type="match status" value="1"/>
</dbReference>
<dbReference type="InterPro" id="IPR036890">
    <property type="entry name" value="HATPase_C_sf"/>
</dbReference>
<feature type="domain" description="PAC" evidence="13">
    <location>
        <begin position="89"/>
        <end position="141"/>
    </location>
</feature>
<dbReference type="RefSeq" id="WP_015245210.1">
    <property type="nucleotide sequence ID" value="NC_019892.1"/>
</dbReference>
<dbReference type="InterPro" id="IPR011006">
    <property type="entry name" value="CheY-like_superfamily"/>
</dbReference>
<dbReference type="InterPro" id="IPR036097">
    <property type="entry name" value="HisK_dim/P_sf"/>
</dbReference>
<dbReference type="EMBL" id="CP003364">
    <property type="protein sequence ID" value="AGA26041.1"/>
    <property type="molecule type" value="Genomic_DNA"/>
</dbReference>
<dbReference type="FunFam" id="3.30.565.10:FF:000006">
    <property type="entry name" value="Sensor histidine kinase WalK"/>
    <property type="match status" value="1"/>
</dbReference>
<dbReference type="SMART" id="SM00091">
    <property type="entry name" value="PAS"/>
    <property type="match status" value="2"/>
</dbReference>
<feature type="modified residue" description="4-aspartylphosphate" evidence="8">
    <location>
        <position position="568"/>
    </location>
</feature>
<dbReference type="Pfam" id="PF00989">
    <property type="entry name" value="PAS"/>
    <property type="match status" value="1"/>
</dbReference>
<dbReference type="CDD" id="cd00082">
    <property type="entry name" value="HisKA"/>
    <property type="match status" value="1"/>
</dbReference>
<dbReference type="PROSITE" id="PS50113">
    <property type="entry name" value="PAC"/>
    <property type="match status" value="2"/>
</dbReference>
<keyword evidence="4" id="KW-0808">Transferase</keyword>
<evidence type="ECO:0000259" key="13">
    <source>
        <dbReference type="PROSITE" id="PS50113"/>
    </source>
</evidence>
<dbReference type="InterPro" id="IPR013767">
    <property type="entry name" value="PAS_fold"/>
</dbReference>
<dbReference type="SUPFAM" id="SSF55785">
    <property type="entry name" value="PYP-like sensor domain (PAS domain)"/>
    <property type="match status" value="2"/>
</dbReference>
<dbReference type="OrthoDB" id="9809348at2"/>
<reference evidence="14 15" key="1">
    <citation type="submission" date="2012-02" db="EMBL/GenBank/DDBJ databases">
        <title>Complete sequence of chromosome of Singulisphaera acidiphila DSM 18658.</title>
        <authorList>
            <consortium name="US DOE Joint Genome Institute (JGI-PGF)"/>
            <person name="Lucas S."/>
            <person name="Copeland A."/>
            <person name="Lapidus A."/>
            <person name="Glavina del Rio T."/>
            <person name="Dalin E."/>
            <person name="Tice H."/>
            <person name="Bruce D."/>
            <person name="Goodwin L."/>
            <person name="Pitluck S."/>
            <person name="Peters L."/>
            <person name="Ovchinnikova G."/>
            <person name="Chertkov O."/>
            <person name="Kyrpides N."/>
            <person name="Mavromatis K."/>
            <person name="Ivanova N."/>
            <person name="Brettin T."/>
            <person name="Detter J.C."/>
            <person name="Han C."/>
            <person name="Larimer F."/>
            <person name="Land M."/>
            <person name="Hauser L."/>
            <person name="Markowitz V."/>
            <person name="Cheng J.-F."/>
            <person name="Hugenholtz P."/>
            <person name="Woyke T."/>
            <person name="Wu D."/>
            <person name="Tindall B."/>
            <person name="Pomrenke H."/>
            <person name="Brambilla E."/>
            <person name="Klenk H.-P."/>
            <person name="Eisen J.A."/>
        </authorList>
    </citation>
    <scope>NUCLEOTIDE SEQUENCE [LARGE SCALE GENOMIC DNA]</scope>
    <source>
        <strain evidence="15">ATCC BAA-1392 / DSM 18658 / VKM B-2454 / MOB10</strain>
    </source>
</reference>
<dbReference type="Proteomes" id="UP000010798">
    <property type="component" value="Chromosome"/>
</dbReference>
<dbReference type="EC" id="2.7.13.3" evidence="2"/>
<dbReference type="SUPFAM" id="SSF47384">
    <property type="entry name" value="Homodimeric domain of signal transducing histidine kinase"/>
    <property type="match status" value="1"/>
</dbReference>
<dbReference type="SMART" id="SM00387">
    <property type="entry name" value="HATPase_c"/>
    <property type="match status" value="1"/>
</dbReference>
<dbReference type="SUPFAM" id="SSF55874">
    <property type="entry name" value="ATPase domain of HSP90 chaperone/DNA topoisomerase II/histidine kinase"/>
    <property type="match status" value="1"/>
</dbReference>
<dbReference type="PRINTS" id="PR00344">
    <property type="entry name" value="BCTRLSENSOR"/>
</dbReference>
<dbReference type="PANTHER" id="PTHR43547:SF2">
    <property type="entry name" value="HYBRID SIGNAL TRANSDUCTION HISTIDINE KINASE C"/>
    <property type="match status" value="1"/>
</dbReference>
<dbReference type="CDD" id="cd17580">
    <property type="entry name" value="REC_2_DhkD-like"/>
    <property type="match status" value="1"/>
</dbReference>
<dbReference type="InterPro" id="IPR003661">
    <property type="entry name" value="HisK_dim/P_dom"/>
</dbReference>
<feature type="domain" description="PAS" evidence="12">
    <location>
        <begin position="17"/>
        <end position="51"/>
    </location>
</feature>
<dbReference type="PANTHER" id="PTHR43547">
    <property type="entry name" value="TWO-COMPONENT HISTIDINE KINASE"/>
    <property type="match status" value="1"/>
</dbReference>
<dbReference type="PROSITE" id="PS50112">
    <property type="entry name" value="PAS"/>
    <property type="match status" value="2"/>
</dbReference>
<dbReference type="CDD" id="cd00130">
    <property type="entry name" value="PAS"/>
    <property type="match status" value="2"/>
</dbReference>
<evidence type="ECO:0000259" key="11">
    <source>
        <dbReference type="PROSITE" id="PS50110"/>
    </source>
</evidence>
<keyword evidence="9" id="KW-0175">Coiled coil</keyword>
<dbReference type="eggNOG" id="COG0784">
    <property type="taxonomic scope" value="Bacteria"/>
</dbReference>
<dbReference type="FunFam" id="1.10.287.130:FF:000001">
    <property type="entry name" value="Two-component sensor histidine kinase"/>
    <property type="match status" value="1"/>
</dbReference>
<keyword evidence="6" id="KW-0902">Two-component regulatory system</keyword>
<comment type="catalytic activity">
    <reaction evidence="1">
        <text>ATP + protein L-histidine = ADP + protein N-phospho-L-histidine.</text>
        <dbReference type="EC" id="2.7.13.3"/>
    </reaction>
</comment>
<keyword evidence="3 8" id="KW-0597">Phosphoprotein</keyword>
<dbReference type="SMART" id="SM00086">
    <property type="entry name" value="PAC"/>
    <property type="match status" value="2"/>
</dbReference>
<dbReference type="Pfam" id="PF00512">
    <property type="entry name" value="HisKA"/>
    <property type="match status" value="1"/>
</dbReference>
<dbReference type="GO" id="GO:0006355">
    <property type="term" value="P:regulation of DNA-templated transcription"/>
    <property type="evidence" value="ECO:0007669"/>
    <property type="project" value="InterPro"/>
</dbReference>
<dbReference type="InterPro" id="IPR001610">
    <property type="entry name" value="PAC"/>
</dbReference>
<evidence type="ECO:0000259" key="12">
    <source>
        <dbReference type="PROSITE" id="PS50112"/>
    </source>
</evidence>
<feature type="coiled-coil region" evidence="9">
    <location>
        <begin position="254"/>
        <end position="281"/>
    </location>
</feature>
<dbReference type="InterPro" id="IPR000014">
    <property type="entry name" value="PAS"/>
</dbReference>
<evidence type="ECO:0000256" key="2">
    <source>
        <dbReference type="ARBA" id="ARBA00012438"/>
    </source>
</evidence>
<dbReference type="KEGG" id="saci:Sinac_1663"/>
<dbReference type="Gene3D" id="3.30.450.20">
    <property type="entry name" value="PAS domain"/>
    <property type="match status" value="2"/>
</dbReference>
<dbReference type="SUPFAM" id="SSF52172">
    <property type="entry name" value="CheY-like"/>
    <property type="match status" value="1"/>
</dbReference>
<evidence type="ECO:0000256" key="6">
    <source>
        <dbReference type="ARBA" id="ARBA00023012"/>
    </source>
</evidence>
<evidence type="ECO:0000256" key="5">
    <source>
        <dbReference type="ARBA" id="ARBA00022777"/>
    </source>
</evidence>
<dbReference type="eggNOG" id="COG5002">
    <property type="taxonomic scope" value="Bacteria"/>
</dbReference>
<dbReference type="InterPro" id="IPR005467">
    <property type="entry name" value="His_kinase_dom"/>
</dbReference>
<name>L0DBL1_SINAD</name>
<dbReference type="InterPro" id="IPR004358">
    <property type="entry name" value="Sig_transdc_His_kin-like_C"/>
</dbReference>
<dbReference type="AlphaFoldDB" id="L0DBL1"/>
<accession>L0DBL1</accession>
<proteinExistence type="predicted"/>
<dbReference type="PROSITE" id="PS50110">
    <property type="entry name" value="RESPONSE_REGULATORY"/>
    <property type="match status" value="1"/>
</dbReference>
<dbReference type="Gene3D" id="3.30.565.10">
    <property type="entry name" value="Histidine kinase-like ATPase, C-terminal domain"/>
    <property type="match status" value="1"/>
</dbReference>
<keyword evidence="7" id="KW-0472">Membrane</keyword>
<feature type="domain" description="PAC" evidence="13">
    <location>
        <begin position="211"/>
        <end position="263"/>
    </location>
</feature>
<feature type="domain" description="Histidine kinase" evidence="10">
    <location>
        <begin position="281"/>
        <end position="498"/>
    </location>
</feature>